<dbReference type="SUPFAM" id="SSF55729">
    <property type="entry name" value="Acyl-CoA N-acyltransferases (Nat)"/>
    <property type="match status" value="1"/>
</dbReference>
<dbReference type="PANTHER" id="PTHR36449">
    <property type="entry name" value="ACETYLTRANSFERASE-RELATED"/>
    <property type="match status" value="1"/>
</dbReference>
<dbReference type="Pfam" id="PF13508">
    <property type="entry name" value="Acetyltransf_7"/>
    <property type="match status" value="1"/>
</dbReference>
<dbReference type="Proteomes" id="UP000612282">
    <property type="component" value="Unassembled WGS sequence"/>
</dbReference>
<keyword evidence="4" id="KW-0012">Acyltransferase</keyword>
<name>A0ABQ3XBP5_9ACTN</name>
<evidence type="ECO:0000256" key="5">
    <source>
        <dbReference type="ARBA" id="ARBA00049880"/>
    </source>
</evidence>
<dbReference type="Gene3D" id="3.40.630.30">
    <property type="match status" value="1"/>
</dbReference>
<dbReference type="PANTHER" id="PTHR36449:SF1">
    <property type="entry name" value="ACETYLTRANSFERASE"/>
    <property type="match status" value="1"/>
</dbReference>
<dbReference type="EMBL" id="BOMG01000055">
    <property type="protein sequence ID" value="GID55947.1"/>
    <property type="molecule type" value="Genomic_DNA"/>
</dbReference>
<evidence type="ECO:0000256" key="3">
    <source>
        <dbReference type="ARBA" id="ARBA00022679"/>
    </source>
</evidence>
<dbReference type="InterPro" id="IPR000182">
    <property type="entry name" value="GNAT_dom"/>
</dbReference>
<evidence type="ECO:0000313" key="8">
    <source>
        <dbReference type="Proteomes" id="UP000612282"/>
    </source>
</evidence>
<comment type="catalytic activity">
    <reaction evidence="5">
        <text>glycyl-tRNA(Gly) + acetyl-CoA = N-acetylglycyl-tRNA(Gly) + CoA + H(+)</text>
        <dbReference type="Rhea" id="RHEA:81867"/>
        <dbReference type="Rhea" id="RHEA-COMP:9683"/>
        <dbReference type="Rhea" id="RHEA-COMP:19766"/>
        <dbReference type="ChEBI" id="CHEBI:15378"/>
        <dbReference type="ChEBI" id="CHEBI:57287"/>
        <dbReference type="ChEBI" id="CHEBI:57288"/>
        <dbReference type="ChEBI" id="CHEBI:78522"/>
        <dbReference type="ChEBI" id="CHEBI:232036"/>
    </reaction>
</comment>
<dbReference type="PROSITE" id="PS51186">
    <property type="entry name" value="GNAT"/>
    <property type="match status" value="1"/>
</dbReference>
<sequence>MAFISEALNEQHTTRRFDSSQPALVTWLQQHALTTEARRTGRTFIWQDNGQVVGYYTIAAHLIVREELPKAIGRGNPGQIPAVLLARLALDKTLHGQGLGGALLADALERIVIATRVVAARFVVVDAIDQGAHGFYRHHGFREIPGTMRLIQKIGDIAAALEPDPPPPR</sequence>
<evidence type="ECO:0000256" key="2">
    <source>
        <dbReference type="ARBA" id="ARBA00022649"/>
    </source>
</evidence>
<comment type="caution">
    <text evidence="7">The sequence shown here is derived from an EMBL/GenBank/DDBJ whole genome shotgun (WGS) entry which is preliminary data.</text>
</comment>
<accession>A0ABQ3XBP5</accession>
<evidence type="ECO:0000313" key="7">
    <source>
        <dbReference type="EMBL" id="GID55947.1"/>
    </source>
</evidence>
<keyword evidence="3" id="KW-0808">Transferase</keyword>
<keyword evidence="1" id="KW-0678">Repressor</keyword>
<evidence type="ECO:0000256" key="4">
    <source>
        <dbReference type="ARBA" id="ARBA00023315"/>
    </source>
</evidence>
<feature type="domain" description="N-acetyltransferase" evidence="6">
    <location>
        <begin position="1"/>
        <end position="168"/>
    </location>
</feature>
<organism evidence="7 8">
    <name type="scientific">Actinoplanes couchii</name>
    <dbReference type="NCBI Taxonomy" id="403638"/>
    <lineage>
        <taxon>Bacteria</taxon>
        <taxon>Bacillati</taxon>
        <taxon>Actinomycetota</taxon>
        <taxon>Actinomycetes</taxon>
        <taxon>Micromonosporales</taxon>
        <taxon>Micromonosporaceae</taxon>
        <taxon>Actinoplanes</taxon>
    </lineage>
</organism>
<reference evidence="7 8" key="1">
    <citation type="submission" date="2021-01" db="EMBL/GenBank/DDBJ databases">
        <title>Whole genome shotgun sequence of Actinoplanes couchii NBRC 106145.</title>
        <authorList>
            <person name="Komaki H."/>
            <person name="Tamura T."/>
        </authorList>
    </citation>
    <scope>NUCLEOTIDE SEQUENCE [LARGE SCALE GENOMIC DNA]</scope>
    <source>
        <strain evidence="7 8">NBRC 106145</strain>
    </source>
</reference>
<protein>
    <recommendedName>
        <fullName evidence="6">N-acetyltransferase domain-containing protein</fullName>
    </recommendedName>
</protein>
<keyword evidence="8" id="KW-1185">Reference proteome</keyword>
<gene>
    <name evidence="7" type="ORF">Aco03nite_043510</name>
</gene>
<keyword evidence="2" id="KW-1277">Toxin-antitoxin system</keyword>
<dbReference type="RefSeq" id="WP_203797326.1">
    <property type="nucleotide sequence ID" value="NZ_BAAAQE010000027.1"/>
</dbReference>
<proteinExistence type="predicted"/>
<dbReference type="InterPro" id="IPR016181">
    <property type="entry name" value="Acyl_CoA_acyltransferase"/>
</dbReference>
<evidence type="ECO:0000256" key="1">
    <source>
        <dbReference type="ARBA" id="ARBA00022491"/>
    </source>
</evidence>
<evidence type="ECO:0000259" key="6">
    <source>
        <dbReference type="PROSITE" id="PS51186"/>
    </source>
</evidence>